<feature type="region of interest" description="Disordered" evidence="1">
    <location>
        <begin position="49"/>
        <end position="69"/>
    </location>
</feature>
<gene>
    <name evidence="2" type="ORF">B296_00025870</name>
</gene>
<evidence type="ECO:0000313" key="3">
    <source>
        <dbReference type="Proteomes" id="UP000287651"/>
    </source>
</evidence>
<organism evidence="2 3">
    <name type="scientific">Ensete ventricosum</name>
    <name type="common">Abyssinian banana</name>
    <name type="synonym">Musa ensete</name>
    <dbReference type="NCBI Taxonomy" id="4639"/>
    <lineage>
        <taxon>Eukaryota</taxon>
        <taxon>Viridiplantae</taxon>
        <taxon>Streptophyta</taxon>
        <taxon>Embryophyta</taxon>
        <taxon>Tracheophyta</taxon>
        <taxon>Spermatophyta</taxon>
        <taxon>Magnoliopsida</taxon>
        <taxon>Liliopsida</taxon>
        <taxon>Zingiberales</taxon>
        <taxon>Musaceae</taxon>
        <taxon>Ensete</taxon>
    </lineage>
</organism>
<name>A0A426XAK4_ENSVE</name>
<protein>
    <submittedName>
        <fullName evidence="2">Uncharacterized protein</fullName>
    </submittedName>
</protein>
<comment type="caution">
    <text evidence="2">The sequence shown here is derived from an EMBL/GenBank/DDBJ whole genome shotgun (WGS) entry which is preliminary data.</text>
</comment>
<evidence type="ECO:0000256" key="1">
    <source>
        <dbReference type="SAM" id="MobiDB-lite"/>
    </source>
</evidence>
<dbReference type="Proteomes" id="UP000287651">
    <property type="component" value="Unassembled WGS sequence"/>
</dbReference>
<feature type="region of interest" description="Disordered" evidence="1">
    <location>
        <begin position="148"/>
        <end position="167"/>
    </location>
</feature>
<sequence>MSVGVKTPYGLMIPRGSSTESSVGLSLGPSRGWQSYTQASLEVGGVTRRGPSDAYVSKDPEWPPRAGRVLGSGEKRLIFRERERESPPLPACCRSKCFIHVGGEPAQTPTLTLVVPRDMAEMYGGRAATVACDEGMGRHAALMGMGHAASCSDTSTSDSISDADLVP</sequence>
<proteinExistence type="predicted"/>
<feature type="region of interest" description="Disordered" evidence="1">
    <location>
        <begin position="1"/>
        <end position="26"/>
    </location>
</feature>
<dbReference type="AlphaFoldDB" id="A0A426XAK4"/>
<reference evidence="2 3" key="1">
    <citation type="journal article" date="2014" name="Agronomy (Basel)">
        <title>A Draft Genome Sequence for Ensete ventricosum, the Drought-Tolerant Tree Against Hunger.</title>
        <authorList>
            <person name="Harrison J."/>
            <person name="Moore K.A."/>
            <person name="Paszkiewicz K."/>
            <person name="Jones T."/>
            <person name="Grant M."/>
            <person name="Ambacheew D."/>
            <person name="Muzemil S."/>
            <person name="Studholme D.J."/>
        </authorList>
    </citation>
    <scope>NUCLEOTIDE SEQUENCE [LARGE SCALE GENOMIC DNA]</scope>
</reference>
<dbReference type="EMBL" id="AMZH03023506">
    <property type="protein sequence ID" value="RRT36505.1"/>
    <property type="molecule type" value="Genomic_DNA"/>
</dbReference>
<accession>A0A426XAK4</accession>
<evidence type="ECO:0000313" key="2">
    <source>
        <dbReference type="EMBL" id="RRT36505.1"/>
    </source>
</evidence>